<protein>
    <recommendedName>
        <fullName evidence="4">SPOR domain-containing protein</fullName>
    </recommendedName>
</protein>
<dbReference type="EMBL" id="FNTY01000002">
    <property type="protein sequence ID" value="SEE24429.1"/>
    <property type="molecule type" value="Genomic_DNA"/>
</dbReference>
<organism evidence="2 3">
    <name type="scientific">Pseudomonas migulae</name>
    <dbReference type="NCBI Taxonomy" id="78543"/>
    <lineage>
        <taxon>Bacteria</taxon>
        <taxon>Pseudomonadati</taxon>
        <taxon>Pseudomonadota</taxon>
        <taxon>Gammaproteobacteria</taxon>
        <taxon>Pseudomonadales</taxon>
        <taxon>Pseudomonadaceae</taxon>
        <taxon>Pseudomonas</taxon>
    </lineage>
</organism>
<reference evidence="2 3" key="1">
    <citation type="submission" date="2016-10" db="EMBL/GenBank/DDBJ databases">
        <authorList>
            <person name="de Groot N.N."/>
        </authorList>
    </citation>
    <scope>NUCLEOTIDE SEQUENCE [LARGE SCALE GENOMIC DNA]</scope>
    <source>
        <strain evidence="2 3">BS3662</strain>
    </source>
</reference>
<gene>
    <name evidence="2" type="ORF">SAMN04490194_1516</name>
</gene>
<evidence type="ECO:0008006" key="4">
    <source>
        <dbReference type="Google" id="ProtNLM"/>
    </source>
</evidence>
<keyword evidence="1" id="KW-1133">Transmembrane helix</keyword>
<evidence type="ECO:0000313" key="3">
    <source>
        <dbReference type="Proteomes" id="UP000198985"/>
    </source>
</evidence>
<feature type="transmembrane region" description="Helical" evidence="1">
    <location>
        <begin position="87"/>
        <end position="107"/>
    </location>
</feature>
<evidence type="ECO:0000313" key="2">
    <source>
        <dbReference type="EMBL" id="SEE24429.1"/>
    </source>
</evidence>
<sequence length="228" mass="25449">MSRPYQSLLRILLGAQIIGFVYLVVMGINALSCHPTSPALFSEMVDIVDSGLSRFFLSGEQSLKARLGYESLRALEVKLSLENNMSLVFRLAPLLGLIGLFALFAILRRLLRRRQVKKSKTVCLHIFAKTVKLTPHVFQVCGTCRASVRYPAHESVCSTGVWVIEIALNSSLVRKVTSRAIKELALPVIRREINLIVIGVYRNKAEAAAVIKLLKEKYDVRGWVVQGN</sequence>
<accession>A0A1H5H8Z8</accession>
<dbReference type="Proteomes" id="UP000198985">
    <property type="component" value="Unassembled WGS sequence"/>
</dbReference>
<proteinExistence type="predicted"/>
<dbReference type="AlphaFoldDB" id="A0A1H5H8Z8"/>
<keyword evidence="1" id="KW-0472">Membrane</keyword>
<name>A0A1H5H8Z8_9PSED</name>
<keyword evidence="1" id="KW-0812">Transmembrane</keyword>
<feature type="transmembrane region" description="Helical" evidence="1">
    <location>
        <begin position="12"/>
        <end position="31"/>
    </location>
</feature>
<evidence type="ECO:0000256" key="1">
    <source>
        <dbReference type="SAM" id="Phobius"/>
    </source>
</evidence>
<dbReference type="RefSeq" id="WP_084323896.1">
    <property type="nucleotide sequence ID" value="NZ_FNTY01000002.1"/>
</dbReference>